<dbReference type="PROSITE" id="PS00108">
    <property type="entry name" value="PROTEIN_KINASE_ST"/>
    <property type="match status" value="1"/>
</dbReference>
<dbReference type="Proteomes" id="UP000298416">
    <property type="component" value="Unassembled WGS sequence"/>
</dbReference>
<dbReference type="PROSITE" id="PS50011">
    <property type="entry name" value="PROTEIN_KINASE_DOM"/>
    <property type="match status" value="1"/>
</dbReference>
<keyword evidence="4" id="KW-0418">Kinase</keyword>
<proteinExistence type="predicted"/>
<dbReference type="Pfam" id="PF00069">
    <property type="entry name" value="Pkinase"/>
    <property type="match status" value="1"/>
</dbReference>
<reference evidence="7" key="1">
    <citation type="submission" date="2018-01" db="EMBL/GenBank/DDBJ databases">
        <authorList>
            <person name="Mao J.F."/>
        </authorList>
    </citation>
    <scope>NUCLEOTIDE SEQUENCE</scope>
    <source>
        <strain evidence="7">Huo1</strain>
        <tissue evidence="7">Leaf</tissue>
    </source>
</reference>
<dbReference type="Pfam" id="PF03087">
    <property type="entry name" value="BPS1"/>
    <property type="match status" value="1"/>
</dbReference>
<keyword evidence="5" id="KW-0067">ATP-binding</keyword>
<evidence type="ECO:0000256" key="4">
    <source>
        <dbReference type="ARBA" id="ARBA00022777"/>
    </source>
</evidence>
<dbReference type="EMBL" id="PNBA02000001">
    <property type="protein sequence ID" value="KAG6437723.1"/>
    <property type="molecule type" value="Genomic_DNA"/>
</dbReference>
<reference evidence="7" key="2">
    <citation type="submission" date="2020-08" db="EMBL/GenBank/DDBJ databases">
        <title>Plant Genome Project.</title>
        <authorList>
            <person name="Zhang R.-G."/>
        </authorList>
    </citation>
    <scope>NUCLEOTIDE SEQUENCE</scope>
    <source>
        <strain evidence="7">Huo1</strain>
        <tissue evidence="7">Leaf</tissue>
    </source>
</reference>
<dbReference type="AlphaFoldDB" id="A0A8X8YRP1"/>
<organism evidence="7">
    <name type="scientific">Salvia splendens</name>
    <name type="common">Scarlet sage</name>
    <dbReference type="NCBI Taxonomy" id="180675"/>
    <lineage>
        <taxon>Eukaryota</taxon>
        <taxon>Viridiplantae</taxon>
        <taxon>Streptophyta</taxon>
        <taxon>Embryophyta</taxon>
        <taxon>Tracheophyta</taxon>
        <taxon>Spermatophyta</taxon>
        <taxon>Magnoliopsida</taxon>
        <taxon>eudicotyledons</taxon>
        <taxon>Gunneridae</taxon>
        <taxon>Pentapetalae</taxon>
        <taxon>asterids</taxon>
        <taxon>lamiids</taxon>
        <taxon>Lamiales</taxon>
        <taxon>Lamiaceae</taxon>
        <taxon>Nepetoideae</taxon>
        <taxon>Mentheae</taxon>
        <taxon>Salviinae</taxon>
        <taxon>Salvia</taxon>
        <taxon>Salvia subgen. Calosphace</taxon>
        <taxon>core Calosphace</taxon>
    </lineage>
</organism>
<evidence type="ECO:0000256" key="2">
    <source>
        <dbReference type="ARBA" id="ARBA00022679"/>
    </source>
</evidence>
<evidence type="ECO:0000259" key="6">
    <source>
        <dbReference type="PROSITE" id="PS50011"/>
    </source>
</evidence>
<dbReference type="Gene3D" id="1.10.510.10">
    <property type="entry name" value="Transferase(Phosphotransferase) domain 1"/>
    <property type="match status" value="1"/>
</dbReference>
<dbReference type="InterPro" id="IPR050117">
    <property type="entry name" value="MAPK"/>
</dbReference>
<keyword evidence="2" id="KW-0808">Transferase</keyword>
<comment type="caution">
    <text evidence="7">The sequence shown here is derived from an EMBL/GenBank/DDBJ whole genome shotgun (WGS) entry which is preliminary data.</text>
</comment>
<sequence>MSRPQEPHRPFLPFGNPFRRMSPKGSYLSPKLLALLNTFEETLQGRIKNLRPVGRDDVLCLSWMRFAMDTLCEIHTDVKALITDLELPVSDWDDKWIDAYLDDSVQLLDICIAFSSEISQLKQGHLFLKCVLRNFGDAPAKQLEWARSSADGWKQHVAKKNPKFDNCFSAMDILAEKLDLPKIKNSAKGKILMQAMYGVKVVSLLVCSIFAAAFSGSTKKLLDLQVPETFSWASAFSELQAFVNTEIRSLHSNGRTAILKELEAVDTDVNKLYPIVQEVGNMVEAQVLENSILDLGKSAEKLSQGLDLLAKDVDKFFQIVLMGRDALLGNLRIGGNASNGLHRVNTKVGGMSQPATRCMAKDGCKAILLRKVNFVHGYGSADHGGHNIKGVATHGGRYVQYNVFGNLFELSRKYVPFRPVGRGAYGIVWIDAKRTLREIKLLRHMNHDNVIAIKDIIRPPQKENFIDVYIVYELMDTDLRHIIQSNQTLTDDHCRYFLYQILRGLKYVHSANVLHRDLKPSNLLLNANCDLKIGDFGLARTTSETDFMTEYVVTRWYRAPELLLNCSEYTAAIDIWSVGCIFGETMTRKPLFPGKDYVHQLRLITELIGSPDDASLGFLRSDNARRYVRQLPQYVKQQFSTSFPNNTASALDLLEKMLVFDPSKRITADEALCHPYLAPLHDINEEPVCPCPFVFNFELPCYTEENIKELIWRESVKFNPPTH</sequence>
<dbReference type="GO" id="GO:0048367">
    <property type="term" value="P:shoot system development"/>
    <property type="evidence" value="ECO:0007669"/>
    <property type="project" value="InterPro"/>
</dbReference>
<name>A0A8X8YRP1_SALSN</name>
<evidence type="ECO:0000256" key="5">
    <source>
        <dbReference type="ARBA" id="ARBA00022840"/>
    </source>
</evidence>
<gene>
    <name evidence="7" type="ORF">SASPL_102649</name>
</gene>
<dbReference type="GO" id="GO:0004674">
    <property type="term" value="F:protein serine/threonine kinase activity"/>
    <property type="evidence" value="ECO:0007669"/>
    <property type="project" value="UniProtKB-KW"/>
</dbReference>
<dbReference type="InterPro" id="IPR000719">
    <property type="entry name" value="Prot_kinase_dom"/>
</dbReference>
<dbReference type="InterPro" id="IPR008271">
    <property type="entry name" value="Ser/Thr_kinase_AS"/>
</dbReference>
<keyword evidence="1" id="KW-0723">Serine/threonine-protein kinase</keyword>
<keyword evidence="3" id="KW-0547">Nucleotide-binding</keyword>
<evidence type="ECO:0000256" key="3">
    <source>
        <dbReference type="ARBA" id="ARBA00022741"/>
    </source>
</evidence>
<evidence type="ECO:0000256" key="1">
    <source>
        <dbReference type="ARBA" id="ARBA00022527"/>
    </source>
</evidence>
<dbReference type="InterPro" id="IPR011009">
    <property type="entry name" value="Kinase-like_dom_sf"/>
</dbReference>
<dbReference type="SMART" id="SM00220">
    <property type="entry name" value="S_TKc"/>
    <property type="match status" value="1"/>
</dbReference>
<dbReference type="PANTHER" id="PTHR24055">
    <property type="entry name" value="MITOGEN-ACTIVATED PROTEIN KINASE"/>
    <property type="match status" value="1"/>
</dbReference>
<feature type="domain" description="Protein kinase" evidence="6">
    <location>
        <begin position="393"/>
        <end position="677"/>
    </location>
</feature>
<dbReference type="SUPFAM" id="SSF56112">
    <property type="entry name" value="Protein kinase-like (PK-like)"/>
    <property type="match status" value="1"/>
</dbReference>
<dbReference type="Gene3D" id="3.30.200.20">
    <property type="entry name" value="Phosphorylase Kinase, domain 1"/>
    <property type="match status" value="2"/>
</dbReference>
<dbReference type="GO" id="GO:0048364">
    <property type="term" value="P:root development"/>
    <property type="evidence" value="ECO:0007669"/>
    <property type="project" value="InterPro"/>
</dbReference>
<dbReference type="FunFam" id="1.10.510.10:FF:000013">
    <property type="entry name" value="Mitogen-activated protein kinase"/>
    <property type="match status" value="1"/>
</dbReference>
<dbReference type="InterPro" id="IPR004320">
    <property type="entry name" value="BPS1_pln"/>
</dbReference>
<evidence type="ECO:0000313" key="7">
    <source>
        <dbReference type="EMBL" id="KAG6437723.1"/>
    </source>
</evidence>
<protein>
    <recommendedName>
        <fullName evidence="6">Protein kinase domain-containing protein</fullName>
    </recommendedName>
</protein>
<accession>A0A8X8YRP1</accession>
<evidence type="ECO:0000313" key="8">
    <source>
        <dbReference type="Proteomes" id="UP000298416"/>
    </source>
</evidence>
<keyword evidence="8" id="KW-1185">Reference proteome</keyword>
<dbReference type="GO" id="GO:0005524">
    <property type="term" value="F:ATP binding"/>
    <property type="evidence" value="ECO:0007669"/>
    <property type="project" value="UniProtKB-KW"/>
</dbReference>